<proteinExistence type="predicted"/>
<protein>
    <submittedName>
        <fullName evidence="3">Putative secreted protein</fullName>
    </submittedName>
</protein>
<sequence length="170" mass="19213">MSPPLSFDGSVFSGFRVLLLAADILLSPLSHVRARSLALSLSLSLARSLQLYTPTHFCFFRSFADDDEDEDDDDYGKESVDVAPRTTPFPPPPPHHTGGRSREKIAFPRAFACAHFCLHYFSLHSLHSLTTHDDKMGVCTHCPPLPHNRTNTHNHTRAQILFSRCERRRM</sequence>
<dbReference type="AlphaFoldDB" id="A0A2M4C615"/>
<reference evidence="3" key="1">
    <citation type="submission" date="2018-01" db="EMBL/GenBank/DDBJ databases">
        <title>An insight into the sialome of Amazonian anophelines.</title>
        <authorList>
            <person name="Ribeiro J.M."/>
            <person name="Scarpassa V."/>
            <person name="Calvo E."/>
        </authorList>
    </citation>
    <scope>NUCLEOTIDE SEQUENCE</scope>
    <source>
        <tissue evidence="3">Salivary glands</tissue>
    </source>
</reference>
<accession>A0A2M4C615</accession>
<evidence type="ECO:0000256" key="2">
    <source>
        <dbReference type="SAM" id="SignalP"/>
    </source>
</evidence>
<feature type="signal peptide" evidence="2">
    <location>
        <begin position="1"/>
        <end position="34"/>
    </location>
</feature>
<feature type="chain" id="PRO_5014772857" evidence="2">
    <location>
        <begin position="35"/>
        <end position="170"/>
    </location>
</feature>
<organism evidence="3">
    <name type="scientific">Anopheles marajoara</name>
    <dbReference type="NCBI Taxonomy" id="58244"/>
    <lineage>
        <taxon>Eukaryota</taxon>
        <taxon>Metazoa</taxon>
        <taxon>Ecdysozoa</taxon>
        <taxon>Arthropoda</taxon>
        <taxon>Hexapoda</taxon>
        <taxon>Insecta</taxon>
        <taxon>Pterygota</taxon>
        <taxon>Neoptera</taxon>
        <taxon>Endopterygota</taxon>
        <taxon>Diptera</taxon>
        <taxon>Nematocera</taxon>
        <taxon>Culicoidea</taxon>
        <taxon>Culicidae</taxon>
        <taxon>Anophelinae</taxon>
        <taxon>Anopheles</taxon>
    </lineage>
</organism>
<dbReference type="EMBL" id="GGFJ01011609">
    <property type="protein sequence ID" value="MBW60750.1"/>
    <property type="molecule type" value="Transcribed_RNA"/>
</dbReference>
<evidence type="ECO:0000313" key="3">
    <source>
        <dbReference type="EMBL" id="MBW60750.1"/>
    </source>
</evidence>
<feature type="region of interest" description="Disordered" evidence="1">
    <location>
        <begin position="67"/>
        <end position="101"/>
    </location>
</feature>
<name>A0A2M4C615_9DIPT</name>
<keyword evidence="2" id="KW-0732">Signal</keyword>
<evidence type="ECO:0000256" key="1">
    <source>
        <dbReference type="SAM" id="MobiDB-lite"/>
    </source>
</evidence>